<evidence type="ECO:0000256" key="1">
    <source>
        <dbReference type="ARBA" id="ARBA00010088"/>
    </source>
</evidence>
<dbReference type="EMBL" id="JASNVH010000002">
    <property type="protein sequence ID" value="MDK4306255.1"/>
    <property type="molecule type" value="Genomic_DNA"/>
</dbReference>
<dbReference type="RefSeq" id="WP_239263975.1">
    <property type="nucleotide sequence ID" value="NZ_JAKRDN010000005.1"/>
</dbReference>
<organism evidence="7 8">
    <name type="scientific">Corynebacterium pseudodiphtheriticum</name>
    <dbReference type="NCBI Taxonomy" id="37637"/>
    <lineage>
        <taxon>Bacteria</taxon>
        <taxon>Bacillati</taxon>
        <taxon>Actinomycetota</taxon>
        <taxon>Actinomycetes</taxon>
        <taxon>Mycobacteriales</taxon>
        <taxon>Corynebacteriaceae</taxon>
        <taxon>Corynebacterium</taxon>
    </lineage>
</organism>
<evidence type="ECO:0000256" key="2">
    <source>
        <dbReference type="ARBA" id="ARBA00022729"/>
    </source>
</evidence>
<evidence type="ECO:0000256" key="3">
    <source>
        <dbReference type="ARBA" id="ARBA00022801"/>
    </source>
</evidence>
<proteinExistence type="inferred from homology"/>
<dbReference type="PANTHER" id="PTHR43248">
    <property type="entry name" value="2-SUCCINYL-6-HYDROXY-2,4-CYCLOHEXADIENE-1-CARBOXYLATE SYNTHASE"/>
    <property type="match status" value="1"/>
</dbReference>
<dbReference type="AlphaFoldDB" id="A0AAP4F8I8"/>
<dbReference type="PANTHER" id="PTHR43248:SF29">
    <property type="entry name" value="TRIPEPTIDYL AMINOPEPTIDASE"/>
    <property type="match status" value="1"/>
</dbReference>
<evidence type="ECO:0000259" key="6">
    <source>
        <dbReference type="Pfam" id="PF08386"/>
    </source>
</evidence>
<name>A0AAP4F8I8_9CORY</name>
<feature type="domain" description="Peptidase S33 tripeptidyl aminopeptidase-like C-terminal" evidence="6">
    <location>
        <begin position="437"/>
        <end position="529"/>
    </location>
</feature>
<accession>A0AAP4F8I8</accession>
<dbReference type="InterPro" id="IPR000073">
    <property type="entry name" value="AB_hydrolase_1"/>
</dbReference>
<feature type="signal peptide" evidence="4">
    <location>
        <begin position="1"/>
        <end position="34"/>
    </location>
</feature>
<dbReference type="Gene3D" id="3.40.50.1820">
    <property type="entry name" value="alpha/beta hydrolase"/>
    <property type="match status" value="1"/>
</dbReference>
<evidence type="ECO:0000313" key="8">
    <source>
        <dbReference type="Proteomes" id="UP001224412"/>
    </source>
</evidence>
<evidence type="ECO:0000313" key="7">
    <source>
        <dbReference type="EMBL" id="MDK4306255.1"/>
    </source>
</evidence>
<keyword evidence="3 7" id="KW-0378">Hydrolase</keyword>
<dbReference type="Proteomes" id="UP001224412">
    <property type="component" value="Unassembled WGS sequence"/>
</dbReference>
<reference evidence="7" key="1">
    <citation type="submission" date="2023-05" db="EMBL/GenBank/DDBJ databases">
        <title>Metabolic capabilities are highly conserved among human nasal-associated Corynebacterium species in pangenomic analyses.</title>
        <authorList>
            <person name="Tran T.H."/>
            <person name="Roberts A.Q."/>
            <person name="Escapa I.F."/>
            <person name="Gao W."/>
            <person name="Conlan S."/>
            <person name="Kong H."/>
            <person name="Segre J.A."/>
            <person name="Kelly M.S."/>
            <person name="Lemon K.P."/>
        </authorList>
    </citation>
    <scope>NUCLEOTIDE SEQUENCE</scope>
    <source>
        <strain evidence="7">KPL2773</strain>
    </source>
</reference>
<keyword evidence="2 4" id="KW-0732">Signal</keyword>
<comment type="similarity">
    <text evidence="1">Belongs to the peptidase S33 family.</text>
</comment>
<dbReference type="InterPro" id="IPR051601">
    <property type="entry name" value="Serine_prot/Carboxylest_S33"/>
</dbReference>
<protein>
    <submittedName>
        <fullName evidence="7">Alpha/beta fold hydrolase</fullName>
    </submittedName>
</protein>
<feature type="domain" description="AB hydrolase-1" evidence="5">
    <location>
        <begin position="125"/>
        <end position="259"/>
    </location>
</feature>
<dbReference type="SUPFAM" id="SSF53474">
    <property type="entry name" value="alpha/beta-Hydrolases"/>
    <property type="match status" value="1"/>
</dbReference>
<comment type="caution">
    <text evidence="7">The sequence shown here is derived from an EMBL/GenBank/DDBJ whole genome shotgun (WGS) entry which is preliminary data.</text>
</comment>
<dbReference type="InterPro" id="IPR013595">
    <property type="entry name" value="Pept_S33_TAP-like_C"/>
</dbReference>
<feature type="chain" id="PRO_5042827958" evidence="4">
    <location>
        <begin position="35"/>
        <end position="538"/>
    </location>
</feature>
<dbReference type="GO" id="GO:0016787">
    <property type="term" value="F:hydrolase activity"/>
    <property type="evidence" value="ECO:0007669"/>
    <property type="project" value="UniProtKB-KW"/>
</dbReference>
<gene>
    <name evidence="7" type="ORF">QPX42_01600</name>
</gene>
<sequence length="538" mass="57889">MRSTPFFQRSRTTIASIACLGASVALFQPSSAHAGIAQHPARNAEITWEDCPAQVTDDNAACGRIDVPTYHDNPEAGTISVGFVRQKATGNSRGALFGNPGGPGGDGYSYFAGDMFEWPDGITQEWDRIVVQPRGLPGSTPVRCDEPRDIIANNPIARPGGFWKDTCENSTPGYTDSLTTQNTAHDWEWVRQALGYDEISILGLSYGTYLGSAYASAYPEHTDRLILDSAMNPYASWGGVLAQQKRGYDNAYEDFFTYVADRNDIYGLGTTPLAAYNSWSHKVLDESGVNPTNLPPAARIGDLPAGLEWSGAIGTEIINATSQGSAQLEHLTRSALAPGASLDKSLTAIVTHQLVPQPRQWDKLAKHINDSEDMLAEQEQPTELSDEEIEKIQQAQVATIATQQLLVCNENTAPTNPILLPEYLWARYIVSDIPTANSYSMAAGHTCNGAAPITGVAHLDGAELAVQPLQVSATGDPQTVYADHAALADVMNAHVLTVHGPGHGHVGNGNKVVDDIVVNYLRTGKTPQQSDTPGYFEQ</sequence>
<dbReference type="InterPro" id="IPR029058">
    <property type="entry name" value="AB_hydrolase_fold"/>
</dbReference>
<dbReference type="Pfam" id="PF08386">
    <property type="entry name" value="Abhydrolase_4"/>
    <property type="match status" value="1"/>
</dbReference>
<evidence type="ECO:0000256" key="4">
    <source>
        <dbReference type="SAM" id="SignalP"/>
    </source>
</evidence>
<evidence type="ECO:0000259" key="5">
    <source>
        <dbReference type="Pfam" id="PF00561"/>
    </source>
</evidence>
<dbReference type="Pfam" id="PF00561">
    <property type="entry name" value="Abhydrolase_1"/>
    <property type="match status" value="1"/>
</dbReference>